<dbReference type="AlphaFoldDB" id="A0A502KST2"/>
<protein>
    <submittedName>
        <fullName evidence="1">Uncharacterized protein</fullName>
    </submittedName>
</protein>
<keyword evidence="2" id="KW-1185">Reference proteome</keyword>
<evidence type="ECO:0000313" key="2">
    <source>
        <dbReference type="Proteomes" id="UP000315303"/>
    </source>
</evidence>
<comment type="caution">
    <text evidence="1">The sequence shown here is derived from an EMBL/GenBank/DDBJ whole genome shotgun (WGS) entry which is preliminary data.</text>
</comment>
<evidence type="ECO:0000313" key="1">
    <source>
        <dbReference type="EMBL" id="TPH13469.1"/>
    </source>
</evidence>
<dbReference type="OrthoDB" id="5771089at2"/>
<proteinExistence type="predicted"/>
<dbReference type="EMBL" id="SAWY01000036">
    <property type="protein sequence ID" value="TPH13469.1"/>
    <property type="molecule type" value="Genomic_DNA"/>
</dbReference>
<gene>
    <name evidence="1" type="ORF">EPA86_14875</name>
</gene>
<reference evidence="1 2" key="1">
    <citation type="submission" date="2019-01" db="EMBL/GenBank/DDBJ databases">
        <title>Litorilituus lipolytica sp. nov., isolated from intertidal sand of the Yellow Sea in China.</title>
        <authorList>
            <person name="Liu A."/>
        </authorList>
    </citation>
    <scope>NUCLEOTIDE SEQUENCE [LARGE SCALE GENOMIC DNA]</scope>
    <source>
        <strain evidence="1 2">RZ04</strain>
    </source>
</reference>
<accession>A0A502KST2</accession>
<organism evidence="1 2">
    <name type="scientific">Litorilituus lipolyticus</name>
    <dbReference type="NCBI Taxonomy" id="2491017"/>
    <lineage>
        <taxon>Bacteria</taxon>
        <taxon>Pseudomonadati</taxon>
        <taxon>Pseudomonadota</taxon>
        <taxon>Gammaproteobacteria</taxon>
        <taxon>Alteromonadales</taxon>
        <taxon>Colwelliaceae</taxon>
        <taxon>Litorilituus</taxon>
    </lineage>
</organism>
<sequence>MQAAEVAQERRESQTIAGDDSLWDELTLAQKFAASSLTQFGYKLAFVRDVNNQNLAVLVCNENVATISKSGEINTAPNIKLRCEE</sequence>
<dbReference type="RefSeq" id="WP_140604999.1">
    <property type="nucleotide sequence ID" value="NZ_SAWY01000036.1"/>
</dbReference>
<name>A0A502KST2_9GAMM</name>
<dbReference type="Proteomes" id="UP000315303">
    <property type="component" value="Unassembled WGS sequence"/>
</dbReference>